<evidence type="ECO:0000313" key="2">
    <source>
        <dbReference type="EMBL" id="ERJ07814.1"/>
    </source>
</evidence>
<reference evidence="2 3" key="1">
    <citation type="journal article" date="2011" name="J. Bacteriol.">
        <title>Genome sequence of Halorhabdus tiamatea, the first archaeon isolated from a deep-sea anoxic brine lake.</title>
        <authorList>
            <person name="Antunes A."/>
            <person name="Alam I."/>
            <person name="Bajic V.B."/>
            <person name="Stingl U."/>
        </authorList>
    </citation>
    <scope>NUCLEOTIDE SEQUENCE [LARGE SCALE GENOMIC DNA]</scope>
    <source>
        <strain evidence="2 3">SARL4B</strain>
    </source>
</reference>
<name>U2FI06_9EURY</name>
<dbReference type="Pfam" id="PF13360">
    <property type="entry name" value="PQQ_2"/>
    <property type="match status" value="1"/>
</dbReference>
<dbReference type="EMBL" id="AFNT02000001">
    <property type="protein sequence ID" value="ERJ07814.1"/>
    <property type="molecule type" value="Genomic_DNA"/>
</dbReference>
<accession>U2FI06</accession>
<dbReference type="GO" id="GO:0052934">
    <property type="term" value="F:alcohol dehydrogenase (cytochrome c) activity"/>
    <property type="evidence" value="ECO:0007669"/>
    <property type="project" value="UniProtKB-EC"/>
</dbReference>
<comment type="caution">
    <text evidence="2">The sequence shown here is derived from an EMBL/GenBank/DDBJ whole genome shotgun (WGS) entry which is preliminary data.</text>
</comment>
<dbReference type="Gene3D" id="2.130.10.10">
    <property type="entry name" value="YVTN repeat-like/Quinoprotein amine dehydrogenase"/>
    <property type="match status" value="1"/>
</dbReference>
<proteinExistence type="predicted"/>
<dbReference type="SMART" id="SM00564">
    <property type="entry name" value="PQQ"/>
    <property type="match status" value="2"/>
</dbReference>
<dbReference type="PANTHER" id="PTHR34512:SF30">
    <property type="entry name" value="OUTER MEMBRANE PROTEIN ASSEMBLY FACTOR BAMB"/>
    <property type="match status" value="1"/>
</dbReference>
<dbReference type="OrthoDB" id="136681at2157"/>
<dbReference type="InterPro" id="IPR002372">
    <property type="entry name" value="PQQ_rpt_dom"/>
</dbReference>
<keyword evidence="2" id="KW-0560">Oxidoreductase</keyword>
<sequence length="142" mass="15381">MFSSPTIADGTVFVGSGDNNVYSLDGETGKENWHFETGGWVRSSPIVVDGTVFVGSRDSKVYALEADVSGSSEGSRTRLGTLNHHDDWRYADQSIEPKEEDQRQEDGLLPWLGAGGTAAGLGGAAYLYRRHKRSTDGHESTE</sequence>
<dbReference type="Proteomes" id="UP000003861">
    <property type="component" value="Unassembled WGS sequence"/>
</dbReference>
<dbReference type="InterPro" id="IPR018391">
    <property type="entry name" value="PQQ_b-propeller_rpt"/>
</dbReference>
<protein>
    <submittedName>
        <fullName evidence="2">Alcohol dehydrogenase cytochrome c protein</fullName>
        <ecNumber evidence="2">1.1.2.8</ecNumber>
    </submittedName>
</protein>
<organism evidence="2 3">
    <name type="scientific">Halorhabdus tiamatea SARL4B</name>
    <dbReference type="NCBI Taxonomy" id="1033806"/>
    <lineage>
        <taxon>Archaea</taxon>
        <taxon>Methanobacteriati</taxon>
        <taxon>Methanobacteriota</taxon>
        <taxon>Stenosarchaea group</taxon>
        <taxon>Halobacteria</taxon>
        <taxon>Halobacteriales</taxon>
        <taxon>Haloarculaceae</taxon>
        <taxon>Halorhabdus</taxon>
    </lineage>
</organism>
<dbReference type="AlphaFoldDB" id="U2FI06"/>
<gene>
    <name evidence="2" type="ORF">HLRTI_000198</name>
</gene>
<dbReference type="PANTHER" id="PTHR34512">
    <property type="entry name" value="CELL SURFACE PROTEIN"/>
    <property type="match status" value="1"/>
</dbReference>
<evidence type="ECO:0000313" key="3">
    <source>
        <dbReference type="Proteomes" id="UP000003861"/>
    </source>
</evidence>
<dbReference type="EC" id="1.1.2.8" evidence="2"/>
<feature type="domain" description="Pyrrolo-quinoline quinone repeat" evidence="1">
    <location>
        <begin position="6"/>
        <end position="67"/>
    </location>
</feature>
<reference evidence="2 3" key="2">
    <citation type="journal article" date="2013" name="PLoS ONE">
        <title>INDIGO - INtegrated Data Warehouse of MIcrobial GenOmes with Examples from the Red Sea Extremophiles.</title>
        <authorList>
            <person name="Alam I."/>
            <person name="Antunes A."/>
            <person name="Kamau A.A."/>
            <person name="Ba Alawi W."/>
            <person name="Kalkatawi M."/>
            <person name="Stingl U."/>
            <person name="Bajic V.B."/>
        </authorList>
    </citation>
    <scope>NUCLEOTIDE SEQUENCE [LARGE SCALE GENOMIC DNA]</scope>
    <source>
        <strain evidence="2 3">SARL4B</strain>
    </source>
</reference>
<dbReference type="InterPro" id="IPR015943">
    <property type="entry name" value="WD40/YVTN_repeat-like_dom_sf"/>
</dbReference>
<dbReference type="InterPro" id="IPR011047">
    <property type="entry name" value="Quinoprotein_ADH-like_sf"/>
</dbReference>
<dbReference type="SUPFAM" id="SSF50998">
    <property type="entry name" value="Quinoprotein alcohol dehydrogenase-like"/>
    <property type="match status" value="1"/>
</dbReference>
<evidence type="ECO:0000259" key="1">
    <source>
        <dbReference type="Pfam" id="PF13360"/>
    </source>
</evidence>